<evidence type="ECO:0000313" key="2">
    <source>
        <dbReference type="Proteomes" id="UP000299102"/>
    </source>
</evidence>
<organism evidence="1 2">
    <name type="scientific">Eumeta variegata</name>
    <name type="common">Bagworm moth</name>
    <name type="synonym">Eumeta japonica</name>
    <dbReference type="NCBI Taxonomy" id="151549"/>
    <lineage>
        <taxon>Eukaryota</taxon>
        <taxon>Metazoa</taxon>
        <taxon>Ecdysozoa</taxon>
        <taxon>Arthropoda</taxon>
        <taxon>Hexapoda</taxon>
        <taxon>Insecta</taxon>
        <taxon>Pterygota</taxon>
        <taxon>Neoptera</taxon>
        <taxon>Endopterygota</taxon>
        <taxon>Lepidoptera</taxon>
        <taxon>Glossata</taxon>
        <taxon>Ditrysia</taxon>
        <taxon>Tineoidea</taxon>
        <taxon>Psychidae</taxon>
        <taxon>Oiketicinae</taxon>
        <taxon>Eumeta</taxon>
    </lineage>
</organism>
<keyword evidence="2" id="KW-1185">Reference proteome</keyword>
<evidence type="ECO:0000313" key="1">
    <source>
        <dbReference type="EMBL" id="GBP76192.1"/>
    </source>
</evidence>
<name>A0A4C1YMR1_EUMVA</name>
<proteinExistence type="predicted"/>
<dbReference type="OrthoDB" id="425681at2759"/>
<accession>A0A4C1YMR1</accession>
<comment type="caution">
    <text evidence="1">The sequence shown here is derived from an EMBL/GenBank/DDBJ whole genome shotgun (WGS) entry which is preliminary data.</text>
</comment>
<reference evidence="1 2" key="1">
    <citation type="journal article" date="2019" name="Commun. Biol.">
        <title>The bagworm genome reveals a unique fibroin gene that provides high tensile strength.</title>
        <authorList>
            <person name="Kono N."/>
            <person name="Nakamura H."/>
            <person name="Ohtoshi R."/>
            <person name="Tomita M."/>
            <person name="Numata K."/>
            <person name="Arakawa K."/>
        </authorList>
    </citation>
    <scope>NUCLEOTIDE SEQUENCE [LARGE SCALE GENOMIC DNA]</scope>
</reference>
<protein>
    <submittedName>
        <fullName evidence="1">Uncharacterized protein</fullName>
    </submittedName>
</protein>
<dbReference type="AlphaFoldDB" id="A0A4C1YMR1"/>
<dbReference type="EMBL" id="BGZK01001280">
    <property type="protein sequence ID" value="GBP76192.1"/>
    <property type="molecule type" value="Genomic_DNA"/>
</dbReference>
<sequence>MKVNVGKTKVTVFERGEGTTECDILIEGDKAEQVKEFVYLGSLFKNDGQKKNESRINAVETRSLRSMCGVSGNDKYRKIDVRERCGLKDDVVTRVEKGILRRLGHLDE</sequence>
<gene>
    <name evidence="1" type="ORF">EVAR_54948_1</name>
</gene>
<dbReference type="Proteomes" id="UP000299102">
    <property type="component" value="Unassembled WGS sequence"/>
</dbReference>